<dbReference type="InterPro" id="IPR011527">
    <property type="entry name" value="ABC1_TM_dom"/>
</dbReference>
<dbReference type="EMBL" id="AP019367">
    <property type="protein sequence ID" value="BBH50206.1"/>
    <property type="molecule type" value="Genomic_DNA"/>
</dbReference>
<dbReference type="GO" id="GO:0005524">
    <property type="term" value="F:ATP binding"/>
    <property type="evidence" value="ECO:0007669"/>
    <property type="project" value="UniProtKB-KW"/>
</dbReference>
<evidence type="ECO:0000256" key="6">
    <source>
        <dbReference type="ARBA" id="ARBA00022840"/>
    </source>
</evidence>
<feature type="transmembrane region" description="Helical" evidence="9">
    <location>
        <begin position="52"/>
        <end position="73"/>
    </location>
</feature>
<protein>
    <submittedName>
        <fullName evidence="12">Multidrug ABC transporter ATP-binding and permease protein</fullName>
    </submittedName>
</protein>
<evidence type="ECO:0000256" key="3">
    <source>
        <dbReference type="ARBA" id="ARBA00022475"/>
    </source>
</evidence>
<feature type="domain" description="ABC transporter" evidence="10">
    <location>
        <begin position="330"/>
        <end position="564"/>
    </location>
</feature>
<name>A0A3G9K1K9_9ACTN</name>
<feature type="transmembrane region" description="Helical" evidence="9">
    <location>
        <begin position="133"/>
        <end position="151"/>
    </location>
</feature>
<keyword evidence="4 9" id="KW-0812">Transmembrane</keyword>
<evidence type="ECO:0000256" key="1">
    <source>
        <dbReference type="ARBA" id="ARBA00004651"/>
    </source>
</evidence>
<dbReference type="Gene3D" id="3.40.50.300">
    <property type="entry name" value="P-loop containing nucleotide triphosphate hydrolases"/>
    <property type="match status" value="1"/>
</dbReference>
<dbReference type="SUPFAM" id="SSF52540">
    <property type="entry name" value="P-loop containing nucleoside triphosphate hydrolases"/>
    <property type="match status" value="1"/>
</dbReference>
<evidence type="ECO:0000259" key="11">
    <source>
        <dbReference type="PROSITE" id="PS50929"/>
    </source>
</evidence>
<sequence length="574" mass="61162">MLKLVRYLRGYGKECVLAPLFKCLEAAFQILVPLVMASVVDEGIAAGNTHHIMASAAALIAMGVVGWVCAVAAQYFSAKLGAGFGTALRDDLFAHVMSLSRSNVDELGTSTLVTRLTNDTSQVQDGVNLFFRLVLRCPIAILGSIGAAYLVSGTEGALFVVVSAIVFLLVWLVMRVAIRGYREVQHGLDGVLLSTAEQLEGVRVLRAFGREDEERRLFDDLLDGLWHRQVYVGDVSGLMNPLTYAAVNLGLVVVLYVGGISIQAGNLTQGALVALVNYMSQMLVELLKLANLVNTLSKSEACARRVNEVFERVPSMTDGELSADGLSGSIEFCDVTFSYPGAAAPSLSHVSFSARPGQVVGVIGGTGSGKSTLASLLMRFYDATSGSVLVGGRDVRTLTLESLHRLVSIVDQRPRLFSGTIESNLRLAAPDASPDQLEHAVEAAQAADVVAAKGGVAGAVEQLGRNLSGGQRQRLSIARILSRGPRILVLDDASSALDLATDARLRHALASEFPGVTQVVISQRISAIRHADLILVLDAGRVVGQGTHEELRRTCDVYEEICASQLEGEEVRHG</sequence>
<evidence type="ECO:0000256" key="4">
    <source>
        <dbReference type="ARBA" id="ARBA00022692"/>
    </source>
</evidence>
<organism evidence="12 13">
    <name type="scientific">Parolsenella catena</name>
    <dbReference type="NCBI Taxonomy" id="2003188"/>
    <lineage>
        <taxon>Bacteria</taxon>
        <taxon>Bacillati</taxon>
        <taxon>Actinomycetota</taxon>
        <taxon>Coriobacteriia</taxon>
        <taxon>Coriobacteriales</taxon>
        <taxon>Atopobiaceae</taxon>
        <taxon>Parolsenella</taxon>
    </lineage>
</organism>
<keyword evidence="5" id="KW-0547">Nucleotide-binding</keyword>
<evidence type="ECO:0000313" key="12">
    <source>
        <dbReference type="EMBL" id="BBH50206.1"/>
    </source>
</evidence>
<evidence type="ECO:0000256" key="5">
    <source>
        <dbReference type="ARBA" id="ARBA00022741"/>
    </source>
</evidence>
<dbReference type="InterPro" id="IPR039421">
    <property type="entry name" value="Type_1_exporter"/>
</dbReference>
<evidence type="ECO:0000256" key="2">
    <source>
        <dbReference type="ARBA" id="ARBA00022448"/>
    </source>
</evidence>
<dbReference type="Pfam" id="PF00664">
    <property type="entry name" value="ABC_membrane"/>
    <property type="match status" value="1"/>
</dbReference>
<dbReference type="SUPFAM" id="SSF90123">
    <property type="entry name" value="ABC transporter transmembrane region"/>
    <property type="match status" value="1"/>
</dbReference>
<dbReference type="GO" id="GO:0016887">
    <property type="term" value="F:ATP hydrolysis activity"/>
    <property type="evidence" value="ECO:0007669"/>
    <property type="project" value="InterPro"/>
</dbReference>
<evidence type="ECO:0000256" key="8">
    <source>
        <dbReference type="ARBA" id="ARBA00023136"/>
    </source>
</evidence>
<keyword evidence="8 9" id="KW-0472">Membrane</keyword>
<evidence type="ECO:0000256" key="7">
    <source>
        <dbReference type="ARBA" id="ARBA00022989"/>
    </source>
</evidence>
<gene>
    <name evidence="12" type="ORF">Pcatena_07930</name>
</gene>
<dbReference type="PROSITE" id="PS00211">
    <property type="entry name" value="ABC_TRANSPORTER_1"/>
    <property type="match status" value="1"/>
</dbReference>
<dbReference type="PROSITE" id="PS50893">
    <property type="entry name" value="ABC_TRANSPORTER_2"/>
    <property type="match status" value="1"/>
</dbReference>
<dbReference type="SMART" id="SM00382">
    <property type="entry name" value="AAA"/>
    <property type="match status" value="1"/>
</dbReference>
<dbReference type="Gene3D" id="1.20.1560.10">
    <property type="entry name" value="ABC transporter type 1, transmembrane domain"/>
    <property type="match status" value="1"/>
</dbReference>
<dbReference type="PANTHER" id="PTHR43394">
    <property type="entry name" value="ATP-DEPENDENT PERMEASE MDL1, MITOCHONDRIAL"/>
    <property type="match status" value="1"/>
</dbReference>
<feature type="domain" description="ABC transmembrane type-1" evidence="11">
    <location>
        <begin position="16"/>
        <end position="298"/>
    </location>
</feature>
<dbReference type="InterPro" id="IPR027417">
    <property type="entry name" value="P-loop_NTPase"/>
</dbReference>
<keyword evidence="6 12" id="KW-0067">ATP-binding</keyword>
<feature type="transmembrane region" description="Helical" evidence="9">
    <location>
        <begin position="157"/>
        <end position="178"/>
    </location>
</feature>
<keyword evidence="3" id="KW-1003">Cell membrane</keyword>
<dbReference type="InterPro" id="IPR017871">
    <property type="entry name" value="ABC_transporter-like_CS"/>
</dbReference>
<reference evidence="13" key="1">
    <citation type="submission" date="2018-11" db="EMBL/GenBank/DDBJ databases">
        <title>Comparative genomics of Parolsenella catena and Libanicoccus massiliensis: Reclassification of Libanicoccus massiliensis as Parolsenella massiliensis comb. nov.</title>
        <authorList>
            <person name="Sakamoto M."/>
            <person name="Ikeyama N."/>
            <person name="Murakami T."/>
            <person name="Mori H."/>
            <person name="Yuki M."/>
            <person name="Ohkuma M."/>
        </authorList>
    </citation>
    <scope>NUCLEOTIDE SEQUENCE [LARGE SCALE GENOMIC DNA]</scope>
    <source>
        <strain evidence="13">JCM 31932</strain>
    </source>
</reference>
<dbReference type="RefSeq" id="WP_172596371.1">
    <property type="nucleotide sequence ID" value="NZ_AP019367.1"/>
</dbReference>
<evidence type="ECO:0000256" key="9">
    <source>
        <dbReference type="SAM" id="Phobius"/>
    </source>
</evidence>
<evidence type="ECO:0000313" key="13">
    <source>
        <dbReference type="Proteomes" id="UP000273154"/>
    </source>
</evidence>
<dbReference type="Pfam" id="PF00005">
    <property type="entry name" value="ABC_tran"/>
    <property type="match status" value="1"/>
</dbReference>
<dbReference type="PROSITE" id="PS50929">
    <property type="entry name" value="ABC_TM1F"/>
    <property type="match status" value="1"/>
</dbReference>
<accession>A0A3G9K1K9</accession>
<dbReference type="GO" id="GO:0015421">
    <property type="term" value="F:ABC-type oligopeptide transporter activity"/>
    <property type="evidence" value="ECO:0007669"/>
    <property type="project" value="TreeGrafter"/>
</dbReference>
<keyword evidence="13" id="KW-1185">Reference proteome</keyword>
<dbReference type="CDD" id="cd03228">
    <property type="entry name" value="ABCC_MRP_Like"/>
    <property type="match status" value="1"/>
</dbReference>
<dbReference type="GO" id="GO:0005886">
    <property type="term" value="C:plasma membrane"/>
    <property type="evidence" value="ECO:0007669"/>
    <property type="project" value="UniProtKB-SubCell"/>
</dbReference>
<dbReference type="Proteomes" id="UP000273154">
    <property type="component" value="Chromosome"/>
</dbReference>
<dbReference type="KEGG" id="pcat:Pcatena_07930"/>
<dbReference type="InterPro" id="IPR036640">
    <property type="entry name" value="ABC1_TM_sf"/>
</dbReference>
<dbReference type="AlphaFoldDB" id="A0A3G9K1K9"/>
<proteinExistence type="predicted"/>
<dbReference type="PANTHER" id="PTHR43394:SF1">
    <property type="entry name" value="ATP-BINDING CASSETTE SUB-FAMILY B MEMBER 10, MITOCHONDRIAL"/>
    <property type="match status" value="1"/>
</dbReference>
<dbReference type="InterPro" id="IPR003439">
    <property type="entry name" value="ABC_transporter-like_ATP-bd"/>
</dbReference>
<dbReference type="GeneID" id="88848919"/>
<dbReference type="CDD" id="cd18548">
    <property type="entry name" value="ABC_6TM_Tm287_like"/>
    <property type="match status" value="1"/>
</dbReference>
<comment type="subcellular location">
    <subcellularLocation>
        <location evidence="1">Cell membrane</location>
        <topology evidence="1">Multi-pass membrane protein</topology>
    </subcellularLocation>
</comment>
<dbReference type="InterPro" id="IPR003593">
    <property type="entry name" value="AAA+_ATPase"/>
</dbReference>
<evidence type="ECO:0000259" key="10">
    <source>
        <dbReference type="PROSITE" id="PS50893"/>
    </source>
</evidence>
<keyword evidence="7 9" id="KW-1133">Transmembrane helix</keyword>
<keyword evidence="2" id="KW-0813">Transport</keyword>
<dbReference type="FunFam" id="3.40.50.300:FF:000854">
    <property type="entry name" value="Multidrug ABC transporter ATP-binding protein"/>
    <property type="match status" value="1"/>
</dbReference>